<accession>A0A841FMB8</accession>
<dbReference type="Gene3D" id="2.20.130.10">
    <property type="entry name" value="CAC2371-like domains"/>
    <property type="match status" value="1"/>
</dbReference>
<keyword evidence="2 5" id="KW-0808">Transferase</keyword>
<dbReference type="InterPro" id="IPR041698">
    <property type="entry name" value="Methyltransf_25"/>
</dbReference>
<evidence type="ECO:0000256" key="1">
    <source>
        <dbReference type="ARBA" id="ARBA00022603"/>
    </source>
</evidence>
<evidence type="ECO:0000256" key="3">
    <source>
        <dbReference type="ARBA" id="ARBA00022691"/>
    </source>
</evidence>
<dbReference type="RefSeq" id="WP_184789843.1">
    <property type="nucleotide sequence ID" value="NZ_BONT01000072.1"/>
</dbReference>
<dbReference type="EMBL" id="JACHGT010000011">
    <property type="protein sequence ID" value="MBB6037004.1"/>
    <property type="molecule type" value="Genomic_DNA"/>
</dbReference>
<dbReference type="PANTHER" id="PTHR43464:SF19">
    <property type="entry name" value="UBIQUINONE BIOSYNTHESIS O-METHYLTRANSFERASE, MITOCHONDRIAL"/>
    <property type="match status" value="1"/>
</dbReference>
<dbReference type="GO" id="GO:0008168">
    <property type="term" value="F:methyltransferase activity"/>
    <property type="evidence" value="ECO:0007669"/>
    <property type="project" value="UniProtKB-KW"/>
</dbReference>
<dbReference type="Gene3D" id="3.40.50.150">
    <property type="entry name" value="Vaccinia Virus protein VP39"/>
    <property type="match status" value="1"/>
</dbReference>
<keyword evidence="1 5" id="KW-0489">Methyltransferase</keyword>
<keyword evidence="6" id="KW-1185">Reference proteome</keyword>
<comment type="caution">
    <text evidence="5">The sequence shown here is derived from an EMBL/GenBank/DDBJ whole genome shotgun (WGS) entry which is preliminary data.</text>
</comment>
<evidence type="ECO:0000256" key="2">
    <source>
        <dbReference type="ARBA" id="ARBA00022679"/>
    </source>
</evidence>
<evidence type="ECO:0000259" key="4">
    <source>
        <dbReference type="Pfam" id="PF13649"/>
    </source>
</evidence>
<protein>
    <submittedName>
        <fullName evidence="5">SAM-dependent methyltransferase</fullName>
    </submittedName>
</protein>
<dbReference type="InterPro" id="IPR029063">
    <property type="entry name" value="SAM-dependent_MTases_sf"/>
</dbReference>
<dbReference type="Pfam" id="PF13649">
    <property type="entry name" value="Methyltransf_25"/>
    <property type="match status" value="1"/>
</dbReference>
<name>A0A841FMB8_9ACTN</name>
<dbReference type="Proteomes" id="UP000548476">
    <property type="component" value="Unassembled WGS sequence"/>
</dbReference>
<sequence>MYIDTEPYAGDAVAASYDLIFASRDYAGENARLIATIRAANPKAASVLDVACGPGRHLELLAEEFVDAAGVDLSPAMVSMAEGRVPEGVPVTVGDMRDFDLGRRFDAVVCLFGSVGYMRDTPVLDTAIARMAAHLNPGGVLVVEPWHTPDTFEPERTIPLASRDGGNAMTTLIVQRVEDGYGVMDMYHVVALGLEVHTIHEVHRQGLFTDAEYRASFEAAGLSVTAEEDAAGGAGLYVGVLR</sequence>
<evidence type="ECO:0000313" key="6">
    <source>
        <dbReference type="Proteomes" id="UP000548476"/>
    </source>
</evidence>
<reference evidence="5 6" key="1">
    <citation type="submission" date="2020-08" db="EMBL/GenBank/DDBJ databases">
        <title>Genomic Encyclopedia of Type Strains, Phase IV (KMG-IV): sequencing the most valuable type-strain genomes for metagenomic binning, comparative biology and taxonomic classification.</title>
        <authorList>
            <person name="Goeker M."/>
        </authorList>
    </citation>
    <scope>NUCLEOTIDE SEQUENCE [LARGE SCALE GENOMIC DNA]</scope>
    <source>
        <strain evidence="5 6">YIM 65646</strain>
    </source>
</reference>
<evidence type="ECO:0000313" key="5">
    <source>
        <dbReference type="EMBL" id="MBB6037004.1"/>
    </source>
</evidence>
<dbReference type="AlphaFoldDB" id="A0A841FMB8"/>
<gene>
    <name evidence="5" type="ORF">HNR73_004877</name>
</gene>
<keyword evidence="3" id="KW-0949">S-adenosyl-L-methionine</keyword>
<dbReference type="CDD" id="cd02440">
    <property type="entry name" value="AdoMet_MTases"/>
    <property type="match status" value="1"/>
</dbReference>
<dbReference type="PANTHER" id="PTHR43464">
    <property type="entry name" value="METHYLTRANSFERASE"/>
    <property type="match status" value="1"/>
</dbReference>
<organism evidence="5 6">
    <name type="scientific">Phytomonospora endophytica</name>
    <dbReference type="NCBI Taxonomy" id="714109"/>
    <lineage>
        <taxon>Bacteria</taxon>
        <taxon>Bacillati</taxon>
        <taxon>Actinomycetota</taxon>
        <taxon>Actinomycetes</taxon>
        <taxon>Micromonosporales</taxon>
        <taxon>Micromonosporaceae</taxon>
        <taxon>Phytomonospora</taxon>
    </lineage>
</organism>
<proteinExistence type="predicted"/>
<dbReference type="SUPFAM" id="SSF53335">
    <property type="entry name" value="S-adenosyl-L-methionine-dependent methyltransferases"/>
    <property type="match status" value="1"/>
</dbReference>
<dbReference type="GO" id="GO:0032259">
    <property type="term" value="P:methylation"/>
    <property type="evidence" value="ECO:0007669"/>
    <property type="project" value="UniProtKB-KW"/>
</dbReference>
<feature type="domain" description="Methyltransferase" evidence="4">
    <location>
        <begin position="47"/>
        <end position="139"/>
    </location>
</feature>